<protein>
    <submittedName>
        <fullName evidence="2">Uncharacterized protein</fullName>
    </submittedName>
</protein>
<reference evidence="2" key="1">
    <citation type="submission" date="2021-02" db="EMBL/GenBank/DDBJ databases">
        <authorList>
            <person name="Nowell W R."/>
        </authorList>
    </citation>
    <scope>NUCLEOTIDE SEQUENCE</scope>
</reference>
<sequence>MNPINDCSVNRANSNSQLHLHHQSIRNRAAE</sequence>
<comment type="caution">
    <text evidence="2">The sequence shown here is derived from an EMBL/GenBank/DDBJ whole genome shotgun (WGS) entry which is preliminary data.</text>
</comment>
<dbReference type="AlphaFoldDB" id="A0A820IHB3"/>
<evidence type="ECO:0000256" key="1">
    <source>
        <dbReference type="SAM" id="MobiDB-lite"/>
    </source>
</evidence>
<proteinExistence type="predicted"/>
<gene>
    <name evidence="2" type="ORF">FNK824_LOCUS41042</name>
</gene>
<evidence type="ECO:0000313" key="2">
    <source>
        <dbReference type="EMBL" id="CAF4312386.1"/>
    </source>
</evidence>
<feature type="compositionally biased region" description="Polar residues" evidence="1">
    <location>
        <begin position="1"/>
        <end position="18"/>
    </location>
</feature>
<dbReference type="EMBL" id="CAJOBE010036837">
    <property type="protein sequence ID" value="CAF4312386.1"/>
    <property type="molecule type" value="Genomic_DNA"/>
</dbReference>
<dbReference type="Proteomes" id="UP000663874">
    <property type="component" value="Unassembled WGS sequence"/>
</dbReference>
<name>A0A820IHB3_9BILA</name>
<evidence type="ECO:0000313" key="3">
    <source>
        <dbReference type="Proteomes" id="UP000663874"/>
    </source>
</evidence>
<organism evidence="2 3">
    <name type="scientific">Rotaria sordida</name>
    <dbReference type="NCBI Taxonomy" id="392033"/>
    <lineage>
        <taxon>Eukaryota</taxon>
        <taxon>Metazoa</taxon>
        <taxon>Spiralia</taxon>
        <taxon>Gnathifera</taxon>
        <taxon>Rotifera</taxon>
        <taxon>Eurotatoria</taxon>
        <taxon>Bdelloidea</taxon>
        <taxon>Philodinida</taxon>
        <taxon>Philodinidae</taxon>
        <taxon>Rotaria</taxon>
    </lineage>
</organism>
<feature type="non-terminal residue" evidence="2">
    <location>
        <position position="31"/>
    </location>
</feature>
<feature type="region of interest" description="Disordered" evidence="1">
    <location>
        <begin position="1"/>
        <end position="31"/>
    </location>
</feature>
<accession>A0A820IHB3</accession>